<gene>
    <name evidence="1" type="ORF">ACD_4C00233G0009</name>
</gene>
<dbReference type="InterPro" id="IPR014710">
    <property type="entry name" value="RmlC-like_jellyroll"/>
</dbReference>
<evidence type="ECO:0000313" key="1">
    <source>
        <dbReference type="EMBL" id="EKE26608.1"/>
    </source>
</evidence>
<dbReference type="SUPFAM" id="SSF51206">
    <property type="entry name" value="cAMP-binding domain-like"/>
    <property type="match status" value="1"/>
</dbReference>
<proteinExistence type="predicted"/>
<name>K2FUL1_9BACT</name>
<protein>
    <recommendedName>
        <fullName evidence="2">Cyclic nucleotide-binding domain-containing protein</fullName>
    </recommendedName>
</protein>
<reference evidence="1" key="1">
    <citation type="journal article" date="2012" name="Science">
        <title>Fermentation, hydrogen, and sulfur metabolism in multiple uncultivated bacterial phyla.</title>
        <authorList>
            <person name="Wrighton K.C."/>
            <person name="Thomas B.C."/>
            <person name="Sharon I."/>
            <person name="Miller C.S."/>
            <person name="Castelle C.J."/>
            <person name="VerBerkmoes N.C."/>
            <person name="Wilkins M.J."/>
            <person name="Hettich R.L."/>
            <person name="Lipton M.S."/>
            <person name="Williams K.H."/>
            <person name="Long P.E."/>
            <person name="Banfield J.F."/>
        </authorList>
    </citation>
    <scope>NUCLEOTIDE SEQUENCE [LARGE SCALE GENOMIC DNA]</scope>
</reference>
<evidence type="ECO:0008006" key="2">
    <source>
        <dbReference type="Google" id="ProtNLM"/>
    </source>
</evidence>
<dbReference type="AlphaFoldDB" id="K2FUL1"/>
<comment type="caution">
    <text evidence="1">The sequence shown here is derived from an EMBL/GenBank/DDBJ whole genome shotgun (WGS) entry which is preliminary data.</text>
</comment>
<organism evidence="1">
    <name type="scientific">uncultured bacterium</name>
    <name type="common">gcode 4</name>
    <dbReference type="NCBI Taxonomy" id="1234023"/>
    <lineage>
        <taxon>Bacteria</taxon>
        <taxon>environmental samples</taxon>
    </lineage>
</organism>
<accession>K2FUL1</accession>
<dbReference type="EMBL" id="AMFJ01000749">
    <property type="protein sequence ID" value="EKE26608.1"/>
    <property type="molecule type" value="Genomic_DNA"/>
</dbReference>
<dbReference type="InterPro" id="IPR018490">
    <property type="entry name" value="cNMP-bd_dom_sf"/>
</dbReference>
<dbReference type="Gene3D" id="2.60.120.10">
    <property type="entry name" value="Jelly Rolls"/>
    <property type="match status" value="1"/>
</dbReference>
<sequence>MKAWEILFSPWIDSNLYIIKSGVLVIYGFTSDWEKKEIWKAHSGSIVWEWVIFWRNQKDVEAVSLWEAEIFSLNEEDLKKFEKENPSDAINIYKYVIELTNRRLLDSDKELASIYDATNKLDELAKLWEKWFMDIMIYIKWLLWADYIIFIENHPAINWFFYYKYNTKLPNIWAINKKAWDEINLDLNWIIDSKNIFWTLPDDNIFALPLKNWEKLKWYFMIWKQKWVITDNQIRIWSNLWHLMGSIIENNQLDSEKKALEMTKNVFDNNIS</sequence>